<dbReference type="GO" id="GO:0006508">
    <property type="term" value="P:proteolysis"/>
    <property type="evidence" value="ECO:0007669"/>
    <property type="project" value="UniProtKB-KW"/>
</dbReference>
<evidence type="ECO:0000256" key="3">
    <source>
        <dbReference type="ARBA" id="ARBA00022801"/>
    </source>
</evidence>
<dbReference type="InterPro" id="IPR036852">
    <property type="entry name" value="Peptidase_S8/S53_dom_sf"/>
</dbReference>
<evidence type="ECO:0000313" key="6">
    <source>
        <dbReference type="EMBL" id="ATX70951.1"/>
    </source>
</evidence>
<dbReference type="InterPro" id="IPR000209">
    <property type="entry name" value="Peptidase_S8/S53_dom"/>
</dbReference>
<dbReference type="AlphaFoldDB" id="A0A2K8KKY9"/>
<name>A0A2K8KKY9_9MOLU</name>
<feature type="domain" description="Peptidase S8/S53" evidence="5">
    <location>
        <begin position="16"/>
        <end position="172"/>
    </location>
</feature>
<comment type="similarity">
    <text evidence="1">Belongs to the peptidase S8 family.</text>
</comment>
<dbReference type="PANTHER" id="PTHR43806">
    <property type="entry name" value="PEPTIDASE S8"/>
    <property type="match status" value="1"/>
</dbReference>
<keyword evidence="4" id="KW-0720">Serine protease</keyword>
<dbReference type="Pfam" id="PF00082">
    <property type="entry name" value="Peptidase_S8"/>
    <property type="match status" value="1"/>
</dbReference>
<dbReference type="SUPFAM" id="SSF52743">
    <property type="entry name" value="Subtilisin-like"/>
    <property type="match status" value="1"/>
</dbReference>
<organism evidence="6 7">
    <name type="scientific">Spiroplasma clarkii</name>
    <dbReference type="NCBI Taxonomy" id="2139"/>
    <lineage>
        <taxon>Bacteria</taxon>
        <taxon>Bacillati</taxon>
        <taxon>Mycoplasmatota</taxon>
        <taxon>Mollicutes</taxon>
        <taxon>Entomoplasmatales</taxon>
        <taxon>Spiroplasmataceae</taxon>
        <taxon>Spiroplasma</taxon>
    </lineage>
</organism>
<gene>
    <name evidence="6" type="ORF">SCLAR_v1c06320</name>
</gene>
<evidence type="ECO:0000259" key="5">
    <source>
        <dbReference type="Pfam" id="PF00082"/>
    </source>
</evidence>
<evidence type="ECO:0000256" key="2">
    <source>
        <dbReference type="ARBA" id="ARBA00022670"/>
    </source>
</evidence>
<protein>
    <recommendedName>
        <fullName evidence="5">Peptidase S8/S53 domain-containing protein</fullName>
    </recommendedName>
</protein>
<dbReference type="PANTHER" id="PTHR43806:SF11">
    <property type="entry name" value="CEREVISIN-RELATED"/>
    <property type="match status" value="1"/>
</dbReference>
<evidence type="ECO:0000256" key="4">
    <source>
        <dbReference type="ARBA" id="ARBA00022825"/>
    </source>
</evidence>
<keyword evidence="3" id="KW-0378">Hydrolase</keyword>
<sequence>MSTLVREIENVIKNNCDTIKIWNLSIGCERIGKCISFFGKFIDQLQYIYDVLFIIAAGNYGDNKLIMPADSLAAIAVGTAYKDTNNKIKTWSKSGTGKVFGTYEKPDCYEIGNAIGASDWNQDPQITLSGPSQPKVENGTSFSAPLVARKDAYLLGKYNLNVQSTRALIKHLSSLNPNKICDLGILDDFKNDWLILIEGSTEKGLLKEVRVKLPVDFFSKTEFVVAYSLSYNVPVLNDIGDEYTPFDLFFKLAKVNGDNKRPNIIKSNNNKNDGVDASESTLRKHFGKFNPNIVLINNSFCNKTPIKISATDNEFGFVIKRTDLVGFETESIGYGLIVHLREVVENSLSSFIDLNAENIIEIIDLEQTIDDLEIKQ</sequence>
<proteinExistence type="inferred from homology"/>
<keyword evidence="7" id="KW-1185">Reference proteome</keyword>
<dbReference type="Gene3D" id="3.40.50.200">
    <property type="entry name" value="Peptidase S8/S53 domain"/>
    <property type="match status" value="1"/>
</dbReference>
<evidence type="ECO:0000256" key="1">
    <source>
        <dbReference type="ARBA" id="ARBA00011073"/>
    </source>
</evidence>
<evidence type="ECO:0000313" key="7">
    <source>
        <dbReference type="Proteomes" id="UP000231179"/>
    </source>
</evidence>
<dbReference type="InterPro" id="IPR050131">
    <property type="entry name" value="Peptidase_S8_subtilisin-like"/>
</dbReference>
<reference evidence="6 7" key="1">
    <citation type="submission" date="2017-11" db="EMBL/GenBank/DDBJ databases">
        <title>Complete genome sequence of Spiroplasma clarkii CN-5 (DSM 19994).</title>
        <authorList>
            <person name="Tsai Y.-M."/>
            <person name="Chang A."/>
            <person name="Lo W.-S."/>
            <person name="Kuo C.-H."/>
        </authorList>
    </citation>
    <scope>NUCLEOTIDE SEQUENCE [LARGE SCALE GENOMIC DNA]</scope>
    <source>
        <strain evidence="6 7">CN-5</strain>
    </source>
</reference>
<dbReference type="GO" id="GO:0004252">
    <property type="term" value="F:serine-type endopeptidase activity"/>
    <property type="evidence" value="ECO:0007669"/>
    <property type="project" value="InterPro"/>
</dbReference>
<dbReference type="EMBL" id="CP024870">
    <property type="protein sequence ID" value="ATX70951.1"/>
    <property type="molecule type" value="Genomic_DNA"/>
</dbReference>
<accession>A0A2K8KKY9</accession>
<keyword evidence="2" id="KW-0645">Protease</keyword>
<dbReference type="Proteomes" id="UP000231179">
    <property type="component" value="Chromosome"/>
</dbReference>